<reference evidence="3" key="1">
    <citation type="submission" date="2017-02" db="UniProtKB">
        <authorList>
            <consortium name="WormBaseParasite"/>
        </authorList>
    </citation>
    <scope>IDENTIFICATION</scope>
</reference>
<accession>A0A0N5AL84</accession>
<dbReference type="STRING" id="451379.A0A0N5AL84"/>
<sequence length="65" mass="7280">MSIIGWVRLQIEPVDIQLENDDTLLLSAVQSAIPGAHGIYYVEDEQKKAFRYDASTGRKKLVSDS</sequence>
<dbReference type="CDD" id="cd19609">
    <property type="entry name" value="NTD_TDP-43"/>
    <property type="match status" value="1"/>
</dbReference>
<dbReference type="InterPro" id="IPR041105">
    <property type="entry name" value="TDP-43_N"/>
</dbReference>
<feature type="domain" description="TAR DNA-binding protein 43 N-terminal" evidence="1">
    <location>
        <begin position="12"/>
        <end position="56"/>
    </location>
</feature>
<evidence type="ECO:0000259" key="1">
    <source>
        <dbReference type="Pfam" id="PF18694"/>
    </source>
</evidence>
<evidence type="ECO:0000313" key="3">
    <source>
        <dbReference type="WBParaSite" id="SMUV_0000529001-mRNA-1"/>
    </source>
</evidence>
<dbReference type="Proteomes" id="UP000046393">
    <property type="component" value="Unplaced"/>
</dbReference>
<name>A0A0N5AL84_9BILA</name>
<dbReference type="WBParaSite" id="SMUV_0000529001-mRNA-1">
    <property type="protein sequence ID" value="SMUV_0000529001-mRNA-1"/>
    <property type="gene ID" value="SMUV_0000529001"/>
</dbReference>
<dbReference type="AlphaFoldDB" id="A0A0N5AL84"/>
<keyword evidence="2" id="KW-1185">Reference proteome</keyword>
<protein>
    <submittedName>
        <fullName evidence="3">TDP43_N domain-containing protein</fullName>
    </submittedName>
</protein>
<evidence type="ECO:0000313" key="2">
    <source>
        <dbReference type="Proteomes" id="UP000046393"/>
    </source>
</evidence>
<proteinExistence type="predicted"/>
<dbReference type="Pfam" id="PF18694">
    <property type="entry name" value="TDP-43_N"/>
    <property type="match status" value="1"/>
</dbReference>
<organism evidence="2 3">
    <name type="scientific">Syphacia muris</name>
    <dbReference type="NCBI Taxonomy" id="451379"/>
    <lineage>
        <taxon>Eukaryota</taxon>
        <taxon>Metazoa</taxon>
        <taxon>Ecdysozoa</taxon>
        <taxon>Nematoda</taxon>
        <taxon>Chromadorea</taxon>
        <taxon>Rhabditida</taxon>
        <taxon>Spirurina</taxon>
        <taxon>Oxyuridomorpha</taxon>
        <taxon>Oxyuroidea</taxon>
        <taxon>Oxyuridae</taxon>
        <taxon>Syphacia</taxon>
    </lineage>
</organism>